<feature type="domain" description="Histidine kinase" evidence="12">
    <location>
        <begin position="172"/>
        <end position="290"/>
    </location>
</feature>
<dbReference type="NCBIfam" id="TIGR00229">
    <property type="entry name" value="sensory_box"/>
    <property type="match status" value="1"/>
</dbReference>
<dbReference type="PROSITE" id="PS50112">
    <property type="entry name" value="PAS"/>
    <property type="match status" value="1"/>
</dbReference>
<evidence type="ECO:0000256" key="2">
    <source>
        <dbReference type="ARBA" id="ARBA00004141"/>
    </source>
</evidence>
<dbReference type="SUPFAM" id="SSF55785">
    <property type="entry name" value="PYP-like sensor domain (PAS domain)"/>
    <property type="match status" value="1"/>
</dbReference>
<evidence type="ECO:0000256" key="5">
    <source>
        <dbReference type="ARBA" id="ARBA00022692"/>
    </source>
</evidence>
<dbReference type="GO" id="GO:0005524">
    <property type="term" value="F:ATP binding"/>
    <property type="evidence" value="ECO:0007669"/>
    <property type="project" value="UniProtKB-KW"/>
</dbReference>
<keyword evidence="8" id="KW-0067">ATP-binding</keyword>
<dbReference type="PANTHER" id="PTHR42878:SF7">
    <property type="entry name" value="SENSOR HISTIDINE KINASE GLRK"/>
    <property type="match status" value="1"/>
</dbReference>
<dbReference type="Proteomes" id="UP000807825">
    <property type="component" value="Unassembled WGS sequence"/>
</dbReference>
<dbReference type="SMART" id="SM00388">
    <property type="entry name" value="HisKA"/>
    <property type="match status" value="1"/>
</dbReference>
<dbReference type="GO" id="GO:0000156">
    <property type="term" value="F:phosphorelay response regulator activity"/>
    <property type="evidence" value="ECO:0007669"/>
    <property type="project" value="TreeGrafter"/>
</dbReference>
<proteinExistence type="predicted"/>
<accession>A0A9D6UYZ8</accession>
<dbReference type="InterPro" id="IPR005467">
    <property type="entry name" value="His_kinase_dom"/>
</dbReference>
<evidence type="ECO:0000256" key="4">
    <source>
        <dbReference type="ARBA" id="ARBA00022679"/>
    </source>
</evidence>
<dbReference type="GO" id="GO:0030295">
    <property type="term" value="F:protein kinase activator activity"/>
    <property type="evidence" value="ECO:0007669"/>
    <property type="project" value="TreeGrafter"/>
</dbReference>
<dbReference type="PANTHER" id="PTHR42878">
    <property type="entry name" value="TWO-COMPONENT HISTIDINE KINASE"/>
    <property type="match status" value="1"/>
</dbReference>
<dbReference type="Gene3D" id="1.10.287.130">
    <property type="match status" value="1"/>
</dbReference>
<keyword evidence="10" id="KW-0902">Two-component regulatory system</keyword>
<dbReference type="Pfam" id="PF00512">
    <property type="entry name" value="HisKA"/>
    <property type="match status" value="1"/>
</dbReference>
<organism evidence="14 15">
    <name type="scientific">Desulfomonile tiedjei</name>
    <dbReference type="NCBI Taxonomy" id="2358"/>
    <lineage>
        <taxon>Bacteria</taxon>
        <taxon>Pseudomonadati</taxon>
        <taxon>Thermodesulfobacteriota</taxon>
        <taxon>Desulfomonilia</taxon>
        <taxon>Desulfomonilales</taxon>
        <taxon>Desulfomonilaceae</taxon>
        <taxon>Desulfomonile</taxon>
    </lineage>
</organism>
<evidence type="ECO:0000256" key="6">
    <source>
        <dbReference type="ARBA" id="ARBA00022741"/>
    </source>
</evidence>
<keyword evidence="6" id="KW-0547">Nucleotide-binding</keyword>
<feature type="non-terminal residue" evidence="14">
    <location>
        <position position="290"/>
    </location>
</feature>
<dbReference type="EMBL" id="JACRDE010000151">
    <property type="protein sequence ID" value="MBI5248873.1"/>
    <property type="molecule type" value="Genomic_DNA"/>
</dbReference>
<dbReference type="EC" id="2.7.13.3" evidence="3"/>
<keyword evidence="9" id="KW-1133">Transmembrane helix</keyword>
<dbReference type="CDD" id="cd00130">
    <property type="entry name" value="PAS"/>
    <property type="match status" value="1"/>
</dbReference>
<keyword evidence="7" id="KW-0418">Kinase</keyword>
<sequence>MEFPNKHLELLLSPGSGGLDNVIILNIMDSMSDCLLVFGEDGEILYANKASKDVIGYTQEDFREKRTGRLLLSDEDNYDFNQVIIDAVWKKSINDYSEVDYHHPDGSIRRLAITTSYLLADTEYESVFIGFIALFKDITEVFNLRRKEKELTAEKERIAKEKIGSLHKLAMGVAHEIRNPMVTIGGFAARILRDTGNPEDTRRYAKSILEDARKLEKVVDKIQQYCNLPEARLVEGDPAEVIAQTVSQLEDVGKEKDVELRFQDLTPKHYHAEFDPILLRIAVMNLLENA</sequence>
<dbReference type="Pfam" id="PF13426">
    <property type="entry name" value="PAS_9"/>
    <property type="match status" value="1"/>
</dbReference>
<dbReference type="Gene3D" id="3.30.450.20">
    <property type="entry name" value="PAS domain"/>
    <property type="match status" value="1"/>
</dbReference>
<comment type="catalytic activity">
    <reaction evidence="1">
        <text>ATP + protein L-histidine = ADP + protein N-phospho-L-histidine.</text>
        <dbReference type="EC" id="2.7.13.3"/>
    </reaction>
</comment>
<evidence type="ECO:0000259" key="12">
    <source>
        <dbReference type="PROSITE" id="PS50109"/>
    </source>
</evidence>
<evidence type="ECO:0000256" key="9">
    <source>
        <dbReference type="ARBA" id="ARBA00022989"/>
    </source>
</evidence>
<reference evidence="14" key="1">
    <citation type="submission" date="2020-07" db="EMBL/GenBank/DDBJ databases">
        <title>Huge and variable diversity of episymbiotic CPR bacteria and DPANN archaea in groundwater ecosystems.</title>
        <authorList>
            <person name="He C.Y."/>
            <person name="Keren R."/>
            <person name="Whittaker M."/>
            <person name="Farag I.F."/>
            <person name="Doudna J."/>
            <person name="Cate J.H.D."/>
            <person name="Banfield J.F."/>
        </authorList>
    </citation>
    <scope>NUCLEOTIDE SEQUENCE</scope>
    <source>
        <strain evidence="14">NC_groundwater_1664_Pr3_B-0.1um_52_9</strain>
    </source>
</reference>
<evidence type="ECO:0000256" key="11">
    <source>
        <dbReference type="ARBA" id="ARBA00023136"/>
    </source>
</evidence>
<evidence type="ECO:0000313" key="15">
    <source>
        <dbReference type="Proteomes" id="UP000807825"/>
    </source>
</evidence>
<comment type="caution">
    <text evidence="14">The sequence shown here is derived from an EMBL/GenBank/DDBJ whole genome shotgun (WGS) entry which is preliminary data.</text>
</comment>
<dbReference type="SUPFAM" id="SSF47384">
    <property type="entry name" value="Homodimeric domain of signal transducing histidine kinase"/>
    <property type="match status" value="1"/>
</dbReference>
<dbReference type="InterPro" id="IPR036097">
    <property type="entry name" value="HisK_dim/P_sf"/>
</dbReference>
<dbReference type="InterPro" id="IPR000014">
    <property type="entry name" value="PAS"/>
</dbReference>
<dbReference type="InterPro" id="IPR035965">
    <property type="entry name" value="PAS-like_dom_sf"/>
</dbReference>
<dbReference type="GO" id="GO:0000155">
    <property type="term" value="F:phosphorelay sensor kinase activity"/>
    <property type="evidence" value="ECO:0007669"/>
    <property type="project" value="InterPro"/>
</dbReference>
<keyword evidence="5" id="KW-0812">Transmembrane</keyword>
<name>A0A9D6UYZ8_9BACT</name>
<keyword evidence="11" id="KW-0472">Membrane</keyword>
<evidence type="ECO:0000313" key="14">
    <source>
        <dbReference type="EMBL" id="MBI5248873.1"/>
    </source>
</evidence>
<dbReference type="PROSITE" id="PS50109">
    <property type="entry name" value="HIS_KIN"/>
    <property type="match status" value="1"/>
</dbReference>
<evidence type="ECO:0000256" key="3">
    <source>
        <dbReference type="ARBA" id="ARBA00012438"/>
    </source>
</evidence>
<feature type="domain" description="PAS" evidence="13">
    <location>
        <begin position="20"/>
        <end position="91"/>
    </location>
</feature>
<dbReference type="GO" id="GO:0007234">
    <property type="term" value="P:osmosensory signaling via phosphorelay pathway"/>
    <property type="evidence" value="ECO:0007669"/>
    <property type="project" value="TreeGrafter"/>
</dbReference>
<gene>
    <name evidence="14" type="ORF">HY912_05210</name>
</gene>
<dbReference type="GO" id="GO:0016020">
    <property type="term" value="C:membrane"/>
    <property type="evidence" value="ECO:0007669"/>
    <property type="project" value="UniProtKB-SubCell"/>
</dbReference>
<dbReference type="InterPro" id="IPR003661">
    <property type="entry name" value="HisK_dim/P_dom"/>
</dbReference>
<evidence type="ECO:0000256" key="1">
    <source>
        <dbReference type="ARBA" id="ARBA00000085"/>
    </source>
</evidence>
<protein>
    <recommendedName>
        <fullName evidence="3">histidine kinase</fullName>
        <ecNumber evidence="3">2.7.13.3</ecNumber>
    </recommendedName>
</protein>
<evidence type="ECO:0000259" key="13">
    <source>
        <dbReference type="PROSITE" id="PS50112"/>
    </source>
</evidence>
<evidence type="ECO:0000256" key="7">
    <source>
        <dbReference type="ARBA" id="ARBA00022777"/>
    </source>
</evidence>
<dbReference type="AlphaFoldDB" id="A0A9D6UYZ8"/>
<evidence type="ECO:0000256" key="8">
    <source>
        <dbReference type="ARBA" id="ARBA00022840"/>
    </source>
</evidence>
<keyword evidence="4" id="KW-0808">Transferase</keyword>
<comment type="subcellular location">
    <subcellularLocation>
        <location evidence="2">Membrane</location>
        <topology evidence="2">Multi-pass membrane protein</topology>
    </subcellularLocation>
</comment>
<dbReference type="InterPro" id="IPR050351">
    <property type="entry name" value="BphY/WalK/GraS-like"/>
</dbReference>
<evidence type="ECO:0000256" key="10">
    <source>
        <dbReference type="ARBA" id="ARBA00023012"/>
    </source>
</evidence>
<dbReference type="CDD" id="cd00082">
    <property type="entry name" value="HisKA"/>
    <property type="match status" value="1"/>
</dbReference>